<reference evidence="1" key="1">
    <citation type="submission" date="2022-04" db="EMBL/GenBank/DDBJ databases">
        <title>Carnegiea gigantea Genome sequencing and assembly v2.</title>
        <authorList>
            <person name="Copetti D."/>
            <person name="Sanderson M.J."/>
            <person name="Burquez A."/>
            <person name="Wojciechowski M.F."/>
        </authorList>
    </citation>
    <scope>NUCLEOTIDE SEQUENCE</scope>
    <source>
        <strain evidence="1">SGP5-SGP5p</strain>
        <tissue evidence="1">Aerial part</tissue>
    </source>
</reference>
<evidence type="ECO:0000313" key="2">
    <source>
        <dbReference type="Proteomes" id="UP001153076"/>
    </source>
</evidence>
<name>A0A9Q1QAN7_9CARY</name>
<organism evidence="1 2">
    <name type="scientific">Carnegiea gigantea</name>
    <dbReference type="NCBI Taxonomy" id="171969"/>
    <lineage>
        <taxon>Eukaryota</taxon>
        <taxon>Viridiplantae</taxon>
        <taxon>Streptophyta</taxon>
        <taxon>Embryophyta</taxon>
        <taxon>Tracheophyta</taxon>
        <taxon>Spermatophyta</taxon>
        <taxon>Magnoliopsida</taxon>
        <taxon>eudicotyledons</taxon>
        <taxon>Gunneridae</taxon>
        <taxon>Pentapetalae</taxon>
        <taxon>Caryophyllales</taxon>
        <taxon>Cactineae</taxon>
        <taxon>Cactaceae</taxon>
        <taxon>Cactoideae</taxon>
        <taxon>Echinocereeae</taxon>
        <taxon>Carnegiea</taxon>
    </lineage>
</organism>
<dbReference type="AlphaFoldDB" id="A0A9Q1QAN7"/>
<dbReference type="Proteomes" id="UP001153076">
    <property type="component" value="Unassembled WGS sequence"/>
</dbReference>
<accession>A0A9Q1QAN7</accession>
<comment type="caution">
    <text evidence="1">The sequence shown here is derived from an EMBL/GenBank/DDBJ whole genome shotgun (WGS) entry which is preliminary data.</text>
</comment>
<evidence type="ECO:0000313" key="1">
    <source>
        <dbReference type="EMBL" id="KAJ8435147.1"/>
    </source>
</evidence>
<proteinExistence type="predicted"/>
<dbReference type="EMBL" id="JAKOGI010000430">
    <property type="protein sequence ID" value="KAJ8435147.1"/>
    <property type="molecule type" value="Genomic_DNA"/>
</dbReference>
<protein>
    <submittedName>
        <fullName evidence="1">Uncharacterized protein</fullName>
    </submittedName>
</protein>
<dbReference type="PANTHER" id="PTHR34835">
    <property type="entry name" value="OS07G0283600 PROTEIN-RELATED"/>
    <property type="match status" value="1"/>
</dbReference>
<dbReference type="OrthoDB" id="5562739at2759"/>
<gene>
    <name evidence="1" type="ORF">Cgig2_018975</name>
</gene>
<sequence length="158" mass="18091">MDNFKLCNMIIEINPQNKKKILVLVVQKPVDIDTKHKKIFNNRKSPAGFVAMIDKFNEAQKQAIRDMSFGGFLELQVTKLPGDFCKWLLDNFDPNLVTLYVAAEKKIEIIPMDVHLTLAPPIGGRNVEEFLHMLGILNTNDGICLLFWRFLLMVTLCN</sequence>
<keyword evidence="2" id="KW-1185">Reference proteome</keyword>